<protein>
    <recommendedName>
        <fullName evidence="3">Lipoprotein</fullName>
    </recommendedName>
</protein>
<organism evidence="1 2">
    <name type="scientific">Coleofasciculus chthonoplastes PCC 7420</name>
    <dbReference type="NCBI Taxonomy" id="118168"/>
    <lineage>
        <taxon>Bacteria</taxon>
        <taxon>Bacillati</taxon>
        <taxon>Cyanobacteriota</taxon>
        <taxon>Cyanophyceae</taxon>
        <taxon>Coleofasciculales</taxon>
        <taxon>Coleofasciculaceae</taxon>
        <taxon>Coleofasciculus</taxon>
    </lineage>
</organism>
<reference evidence="1 2" key="1">
    <citation type="submission" date="2008-07" db="EMBL/GenBank/DDBJ databases">
        <authorList>
            <person name="Tandeau de Marsac N."/>
            <person name="Ferriera S."/>
            <person name="Johnson J."/>
            <person name="Kravitz S."/>
            <person name="Beeson K."/>
            <person name="Sutton G."/>
            <person name="Rogers Y.-H."/>
            <person name="Friedman R."/>
            <person name="Frazier M."/>
            <person name="Venter J.C."/>
        </authorList>
    </citation>
    <scope>NUCLEOTIDE SEQUENCE [LARGE SCALE GENOMIC DNA]</scope>
    <source>
        <strain evidence="1 2">PCC 7420</strain>
    </source>
</reference>
<name>B4VXD8_9CYAN</name>
<gene>
    <name evidence="1" type="ORF">MC7420_1147</name>
</gene>
<accession>B4VXD8</accession>
<evidence type="ECO:0000313" key="1">
    <source>
        <dbReference type="EMBL" id="EDX73351.1"/>
    </source>
</evidence>
<dbReference type="Proteomes" id="UP000003835">
    <property type="component" value="Unassembled WGS sequence"/>
</dbReference>
<sequence length="76" mass="8497">MKQGEQREQGKRGEILAVQLFLLSCTRDRIFLNFTTKTSCIAPSPSSQERRDRIIPPIPDNLACGGAVLTFSQAWC</sequence>
<evidence type="ECO:0008006" key="3">
    <source>
        <dbReference type="Google" id="ProtNLM"/>
    </source>
</evidence>
<dbReference type="HOGENOM" id="CLU_2648259_0_0_3"/>
<proteinExistence type="predicted"/>
<keyword evidence="2" id="KW-1185">Reference proteome</keyword>
<dbReference type="PROSITE" id="PS51257">
    <property type="entry name" value="PROKAR_LIPOPROTEIN"/>
    <property type="match status" value="1"/>
</dbReference>
<dbReference type="EMBL" id="DS989858">
    <property type="protein sequence ID" value="EDX73351.1"/>
    <property type="molecule type" value="Genomic_DNA"/>
</dbReference>
<evidence type="ECO:0000313" key="2">
    <source>
        <dbReference type="Proteomes" id="UP000003835"/>
    </source>
</evidence>
<dbReference type="AlphaFoldDB" id="B4VXD8"/>
<dbReference type="STRING" id="118168.MC7420_1147"/>